<dbReference type="InterPro" id="IPR001387">
    <property type="entry name" value="Cro/C1-type_HTH"/>
</dbReference>
<dbReference type="SMART" id="SM00530">
    <property type="entry name" value="HTH_XRE"/>
    <property type="match status" value="1"/>
</dbReference>
<sequence>MIFYTFKQVFCIIFYTFILSKVRKVDLSMLFDRIKEVADERGISISELSVKMGWSEKAIYAWKTSSPSLDKVKKIADYFGISIDRLADRDEYWRDYDKNLGEEKLASIRNKTDEASEAMELFAAHIDDDLTPEEMEDVIQYLEFIRSKHKNK</sequence>
<dbReference type="GO" id="GO:0003677">
    <property type="term" value="F:DNA binding"/>
    <property type="evidence" value="ECO:0007669"/>
    <property type="project" value="InterPro"/>
</dbReference>
<protein>
    <submittedName>
        <fullName evidence="2">Helix-turn-helix transcriptional regulator</fullName>
    </submittedName>
</protein>
<proteinExistence type="predicted"/>
<dbReference type="PROSITE" id="PS50943">
    <property type="entry name" value="HTH_CROC1"/>
    <property type="match status" value="1"/>
</dbReference>
<dbReference type="AlphaFoldDB" id="A0A5R9EGN3"/>
<organism evidence="2 3">
    <name type="scientific">Ruoffia tabacinasalis</name>
    <dbReference type="NCBI Taxonomy" id="87458"/>
    <lineage>
        <taxon>Bacteria</taxon>
        <taxon>Bacillati</taxon>
        <taxon>Bacillota</taxon>
        <taxon>Bacilli</taxon>
        <taxon>Lactobacillales</taxon>
        <taxon>Aerococcaceae</taxon>
        <taxon>Ruoffia</taxon>
    </lineage>
</organism>
<feature type="domain" description="HTH cro/C1-type" evidence="1">
    <location>
        <begin position="34"/>
        <end position="86"/>
    </location>
</feature>
<dbReference type="CDD" id="cd00093">
    <property type="entry name" value="HTH_XRE"/>
    <property type="match status" value="1"/>
</dbReference>
<dbReference type="SUPFAM" id="SSF47413">
    <property type="entry name" value="lambda repressor-like DNA-binding domains"/>
    <property type="match status" value="1"/>
</dbReference>
<dbReference type="RefSeq" id="WP_138403594.1">
    <property type="nucleotide sequence ID" value="NZ_VBSP01000002.1"/>
</dbReference>
<dbReference type="OrthoDB" id="9808239at2"/>
<gene>
    <name evidence="2" type="ORF">FEZ33_01385</name>
</gene>
<dbReference type="Proteomes" id="UP000306420">
    <property type="component" value="Unassembled WGS sequence"/>
</dbReference>
<accession>A0A5R9EGN3</accession>
<dbReference type="EMBL" id="VBSP01000002">
    <property type="protein sequence ID" value="TLQ49312.1"/>
    <property type="molecule type" value="Genomic_DNA"/>
</dbReference>
<dbReference type="InterPro" id="IPR010982">
    <property type="entry name" value="Lambda_DNA-bd_dom_sf"/>
</dbReference>
<evidence type="ECO:0000313" key="2">
    <source>
        <dbReference type="EMBL" id="TLQ49312.1"/>
    </source>
</evidence>
<reference evidence="2 3" key="1">
    <citation type="submission" date="2019-05" db="EMBL/GenBank/DDBJ databases">
        <title>The metagenome of a microbial culture collection derived from dairy environment covers the genomic content of the human microbiome.</title>
        <authorList>
            <person name="Roder T."/>
            <person name="Wuthrich D."/>
            <person name="Sattari Z."/>
            <person name="Von Ah U."/>
            <person name="Bar C."/>
            <person name="Ronchi F."/>
            <person name="Macpherson A.J."/>
            <person name="Ganal-Vonarburg S.C."/>
            <person name="Bruggmann R."/>
            <person name="Vergeres G."/>
        </authorList>
    </citation>
    <scope>NUCLEOTIDE SEQUENCE [LARGE SCALE GENOMIC DNA]</scope>
    <source>
        <strain evidence="2 3">FAM 24227</strain>
    </source>
</reference>
<dbReference type="Pfam" id="PF01381">
    <property type="entry name" value="HTH_3"/>
    <property type="match status" value="1"/>
</dbReference>
<name>A0A5R9EGN3_9LACT</name>
<evidence type="ECO:0000313" key="3">
    <source>
        <dbReference type="Proteomes" id="UP000306420"/>
    </source>
</evidence>
<dbReference type="Gene3D" id="1.10.260.40">
    <property type="entry name" value="lambda repressor-like DNA-binding domains"/>
    <property type="match status" value="1"/>
</dbReference>
<evidence type="ECO:0000259" key="1">
    <source>
        <dbReference type="PROSITE" id="PS50943"/>
    </source>
</evidence>
<comment type="caution">
    <text evidence="2">The sequence shown here is derived from an EMBL/GenBank/DDBJ whole genome shotgun (WGS) entry which is preliminary data.</text>
</comment>